<reference evidence="1" key="1">
    <citation type="journal article" date="2011" name="ISME J.">
        <title>The endosymbionts of the deep-sea tubeworms Riftia pachyptila and Tevnia jerichonana share an identical physiology as revealed by proteogenomic analyses.</title>
        <authorList>
            <person name="Gardebrecht A."/>
            <person name="Markert S."/>
            <person name="Felbeck H."/>
            <person name="Thuermer A."/>
            <person name="Albrecht D."/>
            <person name="Wollherr A."/>
            <person name="Kabisch J."/>
            <person name="Lehmann R."/>
            <person name="Daniel R."/>
            <person name="Liesegang H."/>
            <person name="Hecker M."/>
            <person name="Sievert S.M."/>
            <person name="Schweder T."/>
        </authorList>
    </citation>
    <scope>NUCLEOTIDE SEQUENCE [LARGE SCALE GENOMIC DNA]</scope>
</reference>
<dbReference type="EMBL" id="AFOC01000061">
    <property type="protein sequence ID" value="EGV50823.1"/>
    <property type="molecule type" value="Genomic_DNA"/>
</dbReference>
<accession>G2DEW1</accession>
<dbReference type="Proteomes" id="UP000004491">
    <property type="component" value="Unassembled WGS sequence"/>
</dbReference>
<dbReference type="Gene3D" id="2.60.40.3440">
    <property type="match status" value="1"/>
</dbReference>
<dbReference type="InterPro" id="IPR013783">
    <property type="entry name" value="Ig-like_fold"/>
</dbReference>
<organism evidence="1 2">
    <name type="scientific">endosymbiont of Riftia pachyptila</name>
    <name type="common">vent Ph05</name>
    <dbReference type="NCBI Taxonomy" id="1048808"/>
    <lineage>
        <taxon>Bacteria</taxon>
        <taxon>Pseudomonadati</taxon>
        <taxon>Pseudomonadota</taxon>
        <taxon>Gammaproteobacteria</taxon>
        <taxon>sulfur-oxidizing symbionts</taxon>
    </lineage>
</organism>
<protein>
    <submittedName>
        <fullName evidence="1">VCBS domain containing protein</fullName>
    </submittedName>
</protein>
<proteinExistence type="predicted"/>
<name>G2DEW1_9GAMM</name>
<gene>
    <name evidence="1" type="ORF">Rifp1Sym_ch00030</name>
</gene>
<comment type="caution">
    <text evidence="1">The sequence shown here is derived from an EMBL/GenBank/DDBJ whole genome shotgun (WGS) entry which is preliminary data.</text>
</comment>
<sequence length="281" mass="30426">MNRVPRVPTARSRYLFLQQSKLPDSDQPEQQETMSSYSYNTFFALSLLAATALTGCGTDSVTLQSVSTSNSSVIDTQAVDNSFVGESGVSTVTSNPVEISTPVVEKSAPEANPDFVSTTKNANVVIPVLENDNSPDAEIVRLDIISWPNAGELVVEANGSVIYSPHAGFEGSDSFVYQIEDENGEIASALVDIRVSCDAQAGECSYPVRLSWSIEKSDDVTGYYVYHGLNSGDYPDRHWVPNLETVFEIELADLGSHFFAVTVVDKDGQESGYSKEAIIVL</sequence>
<dbReference type="Pfam" id="PF17963">
    <property type="entry name" value="Big_9"/>
    <property type="match status" value="1"/>
</dbReference>
<keyword evidence="2" id="KW-1185">Reference proteome</keyword>
<evidence type="ECO:0000313" key="2">
    <source>
        <dbReference type="Proteomes" id="UP000004491"/>
    </source>
</evidence>
<evidence type="ECO:0000313" key="1">
    <source>
        <dbReference type="EMBL" id="EGV50823.1"/>
    </source>
</evidence>
<dbReference type="AlphaFoldDB" id="G2DEW1"/>
<dbReference type="Gene3D" id="2.60.40.10">
    <property type="entry name" value="Immunoglobulins"/>
    <property type="match status" value="1"/>
</dbReference>